<gene>
    <name evidence="11" type="primary">LOC113207978</name>
</gene>
<dbReference type="GeneID" id="113207978"/>
<evidence type="ECO:0000313" key="11">
    <source>
        <dbReference type="RefSeq" id="XP_026280555.1"/>
    </source>
</evidence>
<evidence type="ECO:0000256" key="9">
    <source>
        <dbReference type="SAM" id="MobiDB-lite"/>
    </source>
</evidence>
<evidence type="ECO:0000256" key="6">
    <source>
        <dbReference type="ARBA" id="ARBA00023274"/>
    </source>
</evidence>
<dbReference type="PANTHER" id="PTHR23237">
    <property type="entry name" value="NUCLEOLAR PROTEIN FAMILY A MEMBER 1 SNORNP PROTEIN GAR1"/>
    <property type="match status" value="1"/>
</dbReference>
<comment type="subunit">
    <text evidence="8">Component of the small nucleolar ribonucleoprotein particles containing H/ACA-type snoRNAs (H/ACA snoRNPs).</text>
</comment>
<proteinExistence type="inferred from homology"/>
<dbReference type="GO" id="GO:0000454">
    <property type="term" value="P:snoRNA guided rRNA pseudouridine synthesis"/>
    <property type="evidence" value="ECO:0007669"/>
    <property type="project" value="TreeGrafter"/>
</dbReference>
<feature type="region of interest" description="Disordered" evidence="9">
    <location>
        <begin position="199"/>
        <end position="238"/>
    </location>
</feature>
<comment type="similarity">
    <text evidence="7 8">Belongs to the GAR1 family.</text>
</comment>
<feature type="region of interest" description="Disordered" evidence="9">
    <location>
        <begin position="1"/>
        <end position="46"/>
    </location>
</feature>
<accession>A0A6J1SMK0</accession>
<dbReference type="FunFam" id="2.40.10.230:FF:000001">
    <property type="entry name" value="H/ACA ribonucleoprotein complex subunit"/>
    <property type="match status" value="1"/>
</dbReference>
<dbReference type="PANTHER" id="PTHR23237:SF6">
    <property type="entry name" value="H_ACA RIBONUCLEOPROTEIN COMPLEX SUBUNIT 1"/>
    <property type="match status" value="1"/>
</dbReference>
<keyword evidence="4 8" id="KW-0694">RNA-binding</keyword>
<keyword evidence="10" id="KW-1185">Reference proteome</keyword>
<organism evidence="10 11">
    <name type="scientific">Frankliniella occidentalis</name>
    <name type="common">Western flower thrips</name>
    <name type="synonym">Euthrips occidentalis</name>
    <dbReference type="NCBI Taxonomy" id="133901"/>
    <lineage>
        <taxon>Eukaryota</taxon>
        <taxon>Metazoa</taxon>
        <taxon>Ecdysozoa</taxon>
        <taxon>Arthropoda</taxon>
        <taxon>Hexapoda</taxon>
        <taxon>Insecta</taxon>
        <taxon>Pterygota</taxon>
        <taxon>Neoptera</taxon>
        <taxon>Paraneoptera</taxon>
        <taxon>Thysanoptera</taxon>
        <taxon>Terebrantia</taxon>
        <taxon>Thripoidea</taxon>
        <taxon>Thripidae</taxon>
        <taxon>Frankliniella</taxon>
    </lineage>
</organism>
<feature type="region of interest" description="Disordered" evidence="9">
    <location>
        <begin position="137"/>
        <end position="187"/>
    </location>
</feature>
<evidence type="ECO:0000256" key="8">
    <source>
        <dbReference type="RuleBase" id="RU364004"/>
    </source>
</evidence>
<name>A0A6J1SMK0_FRAOC</name>
<dbReference type="SUPFAM" id="SSF50447">
    <property type="entry name" value="Translation proteins"/>
    <property type="match status" value="1"/>
</dbReference>
<dbReference type="Gene3D" id="2.40.10.230">
    <property type="entry name" value="Probable tRNA pseudouridine synthase domain"/>
    <property type="match status" value="1"/>
</dbReference>
<evidence type="ECO:0000256" key="3">
    <source>
        <dbReference type="ARBA" id="ARBA00022552"/>
    </source>
</evidence>
<dbReference type="RefSeq" id="XP_026280555.1">
    <property type="nucleotide sequence ID" value="XM_026424770.2"/>
</dbReference>
<evidence type="ECO:0000256" key="1">
    <source>
        <dbReference type="ARBA" id="ARBA00004604"/>
    </source>
</evidence>
<keyword evidence="3 8" id="KW-0698">rRNA processing</keyword>
<protein>
    <recommendedName>
        <fullName evidence="8">H/ACA ribonucleoprotein complex subunit</fullName>
    </recommendedName>
</protein>
<comment type="function">
    <text evidence="8">Required for ribosome biogenesis. Part of a complex which catalyzes pseudouridylation of rRNA. This involves the isomerization of uridine such that the ribose is subsequently attached to C5, instead of the normal N1. Pseudouridine ("psi") residues may serve to stabilize the conformation of rRNAs.</text>
</comment>
<dbReference type="InterPro" id="IPR009000">
    <property type="entry name" value="Transl_B-barrel_sf"/>
</dbReference>
<evidence type="ECO:0000256" key="4">
    <source>
        <dbReference type="ARBA" id="ARBA00022884"/>
    </source>
</evidence>
<evidence type="ECO:0000256" key="2">
    <source>
        <dbReference type="ARBA" id="ARBA00022517"/>
    </source>
</evidence>
<dbReference type="InterPro" id="IPR007504">
    <property type="entry name" value="H/ACA_rnp_Gar1/Naf1"/>
</dbReference>
<feature type="compositionally biased region" description="Gly residues" evidence="9">
    <location>
        <begin position="1"/>
        <end position="37"/>
    </location>
</feature>
<comment type="subcellular location">
    <subcellularLocation>
        <location evidence="1 8">Nucleus</location>
        <location evidence="1 8">Nucleolus</location>
    </subcellularLocation>
</comment>
<dbReference type="GO" id="GO:0034513">
    <property type="term" value="F:box H/ACA snoRNA binding"/>
    <property type="evidence" value="ECO:0007669"/>
    <property type="project" value="TreeGrafter"/>
</dbReference>
<dbReference type="Pfam" id="PF04410">
    <property type="entry name" value="Gar1"/>
    <property type="match status" value="1"/>
</dbReference>
<dbReference type="KEGG" id="foc:113207978"/>
<dbReference type="Proteomes" id="UP000504606">
    <property type="component" value="Unplaced"/>
</dbReference>
<keyword evidence="6 8" id="KW-0687">Ribonucleoprotein</keyword>
<dbReference type="GO" id="GO:0031429">
    <property type="term" value="C:box H/ACA snoRNP complex"/>
    <property type="evidence" value="ECO:0007669"/>
    <property type="project" value="TreeGrafter"/>
</dbReference>
<dbReference type="InterPro" id="IPR038664">
    <property type="entry name" value="Gar1/Naf1_Cbf5-bd_sf"/>
</dbReference>
<evidence type="ECO:0000313" key="10">
    <source>
        <dbReference type="Proteomes" id="UP000504606"/>
    </source>
</evidence>
<feature type="compositionally biased region" description="Gly residues" evidence="9">
    <location>
        <begin position="145"/>
        <end position="187"/>
    </location>
</feature>
<keyword evidence="2 8" id="KW-0690">Ribosome biogenesis</keyword>
<reference evidence="11" key="1">
    <citation type="submission" date="2025-08" db="UniProtKB">
        <authorList>
            <consortium name="RefSeq"/>
        </authorList>
    </citation>
    <scope>IDENTIFICATION</scope>
    <source>
        <tissue evidence="11">Whole organism</tissue>
    </source>
</reference>
<sequence length="238" mass="22995">MSFRGGGGRGRGGGGGGFRGRGGGGGFGGRGGGGGFNRGFDQGPPEQVITLGHMTHTCQDDLVVKVEIEEVPYFNAPIYLENKEQIGKIDEIFGTIKDHYVSVNLGENFKAKSFTANQKLYIDPAKLLPLARFLPQAPGAKRGRGAGGRGGPGGRGRGGGGFGGRGGGGGRGGFGGRGGGGGRGGFGGRGGGGGGFNNRGGGGYGGGGGGGGYGGGRGRGGGGFGGRGGGGGGGSWNR</sequence>
<dbReference type="AlphaFoldDB" id="A0A6J1SMK0"/>
<keyword evidence="5 8" id="KW-0539">Nucleus</keyword>
<dbReference type="OrthoDB" id="2187159at2759"/>
<evidence type="ECO:0000256" key="5">
    <source>
        <dbReference type="ARBA" id="ARBA00023242"/>
    </source>
</evidence>
<evidence type="ECO:0000256" key="7">
    <source>
        <dbReference type="ARBA" id="ARBA00038293"/>
    </source>
</evidence>